<gene>
    <name evidence="2" type="ORF">GCM10023213_06380</name>
</gene>
<comment type="caution">
    <text evidence="2">The sequence shown here is derived from an EMBL/GenBank/DDBJ whole genome shotgun (WGS) entry which is preliminary data.</text>
</comment>
<evidence type="ECO:0000313" key="2">
    <source>
        <dbReference type="EMBL" id="GAA5134517.1"/>
    </source>
</evidence>
<dbReference type="EMBL" id="BAABIA010000001">
    <property type="protein sequence ID" value="GAA5134517.1"/>
    <property type="molecule type" value="Genomic_DNA"/>
</dbReference>
<dbReference type="Proteomes" id="UP001499852">
    <property type="component" value="Unassembled WGS sequence"/>
</dbReference>
<keyword evidence="1" id="KW-0732">Signal</keyword>
<evidence type="ECO:0008006" key="4">
    <source>
        <dbReference type="Google" id="ProtNLM"/>
    </source>
</evidence>
<dbReference type="RefSeq" id="WP_345734928.1">
    <property type="nucleotide sequence ID" value="NZ_BAABIA010000001.1"/>
</dbReference>
<accession>A0ABP9NUL0</accession>
<sequence length="759" mass="86886">MQTWRSFIGWMGLLCLAPTFACGPFFPENALDKPKGILQPPVFQFTGELYQLKHGLLDSALAERQAGSPAYTLDLEMAEMEGMMKDRQPDETKRRTWLAGYRDLRRAMILQGDLSEHAMSKGDREKARPLEAVKNESQKILGELPADVRLYLEGALLYLEAADDASPLVQQAREKWQQVLALPADQRRWRSTWAAWMLFRTADPTQIKERGRWLFETRELSQTGFADSLHLGIEATYVLGRPGSDLPQKTEVSRAEWKRAAYLRAILGHSRADEQLKSDRWQYSAWSEDLSEQTLADPFLRQAQMLHLIEVAQGALGWDFGHHENNMASPNEDMEAWLQSFEKAGLREQREAVLLAWLYYNAARFNEAKRWLRMAPAQDVVALSLRGKLAAMEGRKSEAVKVLGALSKGLPKGQDDARAQMEVDAQMDPSPLNAENYSQVRRHHFLADYGRAQLATNDFAGALTTFAKTDFWEDTAYIAERLLSVEELLVLERAGAISQPLQAWRYEDEKGAEAEVKTMRDLARKYGGWGRPQGLPVMKYLIGRRLVREHYFKDAQKMLPDELALAFGHYAKAYRQGHERKLPKAERAEALWKAAQIHRLLGMEILGFETGPDYSVVSGAFELRDLSSFRRQTVWMDDWMQDNRLLMAERQTPTLAATPAEKWRGKHYAPVINKRYHYRYVAADLAWDAASLMPDDHPKTAEVLCIAGNWLQLRDAAAADRFYKALVRRNPNVQLAQEANKKRWFPEVKWDFDLVLKDP</sequence>
<evidence type="ECO:0000256" key="1">
    <source>
        <dbReference type="SAM" id="SignalP"/>
    </source>
</evidence>
<feature type="chain" id="PRO_5046807353" description="Tetratricopeptide repeat protein" evidence="1">
    <location>
        <begin position="22"/>
        <end position="759"/>
    </location>
</feature>
<keyword evidence="3" id="KW-1185">Reference proteome</keyword>
<organism evidence="2 3">
    <name type="scientific">Prosthecobacter algae</name>
    <dbReference type="NCBI Taxonomy" id="1144682"/>
    <lineage>
        <taxon>Bacteria</taxon>
        <taxon>Pseudomonadati</taxon>
        <taxon>Verrucomicrobiota</taxon>
        <taxon>Verrucomicrobiia</taxon>
        <taxon>Verrucomicrobiales</taxon>
        <taxon>Verrucomicrobiaceae</taxon>
        <taxon>Prosthecobacter</taxon>
    </lineage>
</organism>
<feature type="signal peptide" evidence="1">
    <location>
        <begin position="1"/>
        <end position="21"/>
    </location>
</feature>
<proteinExistence type="predicted"/>
<name>A0ABP9NUL0_9BACT</name>
<protein>
    <recommendedName>
        <fullName evidence="4">Tetratricopeptide repeat protein</fullName>
    </recommendedName>
</protein>
<evidence type="ECO:0000313" key="3">
    <source>
        <dbReference type="Proteomes" id="UP001499852"/>
    </source>
</evidence>
<reference evidence="3" key="1">
    <citation type="journal article" date="2019" name="Int. J. Syst. Evol. Microbiol.">
        <title>The Global Catalogue of Microorganisms (GCM) 10K type strain sequencing project: providing services to taxonomists for standard genome sequencing and annotation.</title>
        <authorList>
            <consortium name="The Broad Institute Genomics Platform"/>
            <consortium name="The Broad Institute Genome Sequencing Center for Infectious Disease"/>
            <person name="Wu L."/>
            <person name="Ma J."/>
        </authorList>
    </citation>
    <scope>NUCLEOTIDE SEQUENCE [LARGE SCALE GENOMIC DNA]</scope>
    <source>
        <strain evidence="3">JCM 18053</strain>
    </source>
</reference>